<name>S8DQQ1_FOMSC</name>
<dbReference type="HOGENOM" id="CLU_2654522_0_0_1"/>
<organism evidence="2 3">
    <name type="scientific">Fomitopsis schrenkii</name>
    <name type="common">Brown rot fungus</name>
    <dbReference type="NCBI Taxonomy" id="2126942"/>
    <lineage>
        <taxon>Eukaryota</taxon>
        <taxon>Fungi</taxon>
        <taxon>Dikarya</taxon>
        <taxon>Basidiomycota</taxon>
        <taxon>Agaricomycotina</taxon>
        <taxon>Agaricomycetes</taxon>
        <taxon>Polyporales</taxon>
        <taxon>Fomitopsis</taxon>
    </lineage>
</organism>
<evidence type="ECO:0000256" key="1">
    <source>
        <dbReference type="SAM" id="MobiDB-lite"/>
    </source>
</evidence>
<gene>
    <name evidence="2" type="ORF">FOMPIDRAFT_1135923</name>
</gene>
<evidence type="ECO:0000313" key="3">
    <source>
        <dbReference type="Proteomes" id="UP000015241"/>
    </source>
</evidence>
<feature type="region of interest" description="Disordered" evidence="1">
    <location>
        <begin position="1"/>
        <end position="76"/>
    </location>
</feature>
<dbReference type="InParanoid" id="S8DQQ1"/>
<keyword evidence="3" id="KW-1185">Reference proteome</keyword>
<dbReference type="AlphaFoldDB" id="S8DQQ1"/>
<protein>
    <submittedName>
        <fullName evidence="2">Uncharacterized protein</fullName>
    </submittedName>
</protein>
<sequence>MNGVEAIAHARLYPTLPSDPPPHRDAQPPPAPSTSPYAERSPSRVTSPPATRTEPTRPQTGATDPCPTSACLPSTC</sequence>
<reference evidence="2 3" key="1">
    <citation type="journal article" date="2012" name="Science">
        <title>The Paleozoic origin of enzymatic lignin decomposition reconstructed from 31 fungal genomes.</title>
        <authorList>
            <person name="Floudas D."/>
            <person name="Binder M."/>
            <person name="Riley R."/>
            <person name="Barry K."/>
            <person name="Blanchette R.A."/>
            <person name="Henrissat B."/>
            <person name="Martinez A.T."/>
            <person name="Otillar R."/>
            <person name="Spatafora J.W."/>
            <person name="Yadav J.S."/>
            <person name="Aerts A."/>
            <person name="Benoit I."/>
            <person name="Boyd A."/>
            <person name="Carlson A."/>
            <person name="Copeland A."/>
            <person name="Coutinho P.M."/>
            <person name="de Vries R.P."/>
            <person name="Ferreira P."/>
            <person name="Findley K."/>
            <person name="Foster B."/>
            <person name="Gaskell J."/>
            <person name="Glotzer D."/>
            <person name="Gorecki P."/>
            <person name="Heitman J."/>
            <person name="Hesse C."/>
            <person name="Hori C."/>
            <person name="Igarashi K."/>
            <person name="Jurgens J.A."/>
            <person name="Kallen N."/>
            <person name="Kersten P."/>
            <person name="Kohler A."/>
            <person name="Kuees U."/>
            <person name="Kumar T.K.A."/>
            <person name="Kuo A."/>
            <person name="LaButti K."/>
            <person name="Larrondo L.F."/>
            <person name="Lindquist E."/>
            <person name="Ling A."/>
            <person name="Lombard V."/>
            <person name="Lucas S."/>
            <person name="Lundell T."/>
            <person name="Martin R."/>
            <person name="McLaughlin D.J."/>
            <person name="Morgenstern I."/>
            <person name="Morin E."/>
            <person name="Murat C."/>
            <person name="Nagy L.G."/>
            <person name="Nolan M."/>
            <person name="Ohm R.A."/>
            <person name="Patyshakuliyeva A."/>
            <person name="Rokas A."/>
            <person name="Ruiz-Duenas F.J."/>
            <person name="Sabat G."/>
            <person name="Salamov A."/>
            <person name="Samejima M."/>
            <person name="Schmutz J."/>
            <person name="Slot J.C."/>
            <person name="St John F."/>
            <person name="Stenlid J."/>
            <person name="Sun H."/>
            <person name="Sun S."/>
            <person name="Syed K."/>
            <person name="Tsang A."/>
            <person name="Wiebenga A."/>
            <person name="Young D."/>
            <person name="Pisabarro A."/>
            <person name="Eastwood D.C."/>
            <person name="Martin F."/>
            <person name="Cullen D."/>
            <person name="Grigoriev I.V."/>
            <person name="Hibbett D.S."/>
        </authorList>
    </citation>
    <scope>NUCLEOTIDE SEQUENCE</scope>
    <source>
        <strain evidence="3">FP-58527</strain>
    </source>
</reference>
<dbReference type="Proteomes" id="UP000015241">
    <property type="component" value="Unassembled WGS sequence"/>
</dbReference>
<dbReference type="EMBL" id="KE504268">
    <property type="protein sequence ID" value="EPS93563.1"/>
    <property type="molecule type" value="Genomic_DNA"/>
</dbReference>
<accession>S8DQQ1</accession>
<proteinExistence type="predicted"/>
<evidence type="ECO:0000313" key="2">
    <source>
        <dbReference type="EMBL" id="EPS93563.1"/>
    </source>
</evidence>